<reference evidence="3 4" key="1">
    <citation type="journal article" date="2015" name="BMC Genomics">
        <title>Comparative genomics of Fructobacillus spp. and Leuconostoc spp. reveals niche-specific evolution of Fructobacillus spp.</title>
        <authorList>
            <person name="Endo A."/>
            <person name="Tanizawa Y."/>
            <person name="Tanaka N."/>
            <person name="Maeno S."/>
            <person name="Kumar H."/>
            <person name="Shiwa Y."/>
            <person name="Okada S."/>
            <person name="Yoshikawa H."/>
            <person name="Dicks L."/>
            <person name="Nakagawa J."/>
            <person name="Arita M."/>
        </authorList>
    </citation>
    <scope>NUCLEOTIDE SEQUENCE [LARGE SCALE GENOMIC DNA]</scope>
    <source>
        <strain evidence="3 4">JCM 12225</strain>
    </source>
</reference>
<gene>
    <name evidence="3" type="ORF">FFIC_092130</name>
</gene>
<dbReference type="STRING" id="157463.GCA_001047075_00311"/>
<dbReference type="Gene3D" id="1.20.5.1000">
    <property type="entry name" value="arf6 gtpase in complex with a specific effector, jip4"/>
    <property type="match status" value="1"/>
</dbReference>
<evidence type="ECO:0000256" key="1">
    <source>
        <dbReference type="SAM" id="Coils"/>
    </source>
</evidence>
<sequence>MKLFNWSNKKDQQDNEIQTQVDFLQAENDQLLDQVESLKLDLSEAQTEITHLRETIHRSQFQRGLVKTGIGLAILFISYGLLILLGEQNSNLPWLLLIEAAFIFMMLNRGGDK</sequence>
<feature type="transmembrane region" description="Helical" evidence="2">
    <location>
        <begin position="65"/>
        <end position="85"/>
    </location>
</feature>
<dbReference type="EMBL" id="DF967986">
    <property type="protein sequence ID" value="GAO99381.1"/>
    <property type="molecule type" value="Genomic_DNA"/>
</dbReference>
<name>A0A0K8MFR6_9LACO</name>
<evidence type="ECO:0000256" key="2">
    <source>
        <dbReference type="SAM" id="Phobius"/>
    </source>
</evidence>
<keyword evidence="2" id="KW-1133">Transmembrane helix</keyword>
<feature type="transmembrane region" description="Helical" evidence="2">
    <location>
        <begin position="91"/>
        <end position="107"/>
    </location>
</feature>
<keyword evidence="2" id="KW-0812">Transmembrane</keyword>
<proteinExistence type="predicted"/>
<dbReference type="AlphaFoldDB" id="A0A0K8MFR6"/>
<keyword evidence="4" id="KW-1185">Reference proteome</keyword>
<accession>A0A0K8MFR6</accession>
<organism evidence="3 4">
    <name type="scientific">Fructobacillus ficulneus</name>
    <dbReference type="NCBI Taxonomy" id="157463"/>
    <lineage>
        <taxon>Bacteria</taxon>
        <taxon>Bacillati</taxon>
        <taxon>Bacillota</taxon>
        <taxon>Bacilli</taxon>
        <taxon>Lactobacillales</taxon>
        <taxon>Lactobacillaceae</taxon>
        <taxon>Fructobacillus</taxon>
    </lineage>
</organism>
<keyword evidence="2" id="KW-0472">Membrane</keyword>
<protein>
    <submittedName>
        <fullName evidence="3">Uncharacterized protein</fullName>
    </submittedName>
</protein>
<dbReference type="Proteomes" id="UP000253891">
    <property type="component" value="Unassembled WGS sequence"/>
</dbReference>
<feature type="coiled-coil region" evidence="1">
    <location>
        <begin position="14"/>
        <end position="55"/>
    </location>
</feature>
<evidence type="ECO:0000313" key="3">
    <source>
        <dbReference type="EMBL" id="GAO99381.1"/>
    </source>
</evidence>
<dbReference type="RefSeq" id="WP_061992800.1">
    <property type="nucleotide sequence ID" value="NZ_DF967986.1"/>
</dbReference>
<evidence type="ECO:0000313" key="4">
    <source>
        <dbReference type="Proteomes" id="UP000253891"/>
    </source>
</evidence>
<keyword evidence="1" id="KW-0175">Coiled coil</keyword>
<dbReference type="OrthoDB" id="2142284at2"/>